<evidence type="ECO:0000313" key="2">
    <source>
        <dbReference type="EMBL" id="GFN82521.1"/>
    </source>
</evidence>
<dbReference type="AlphaFoldDB" id="A0AAV3YJZ0"/>
<evidence type="ECO:0000256" key="1">
    <source>
        <dbReference type="SAM" id="MobiDB-lite"/>
    </source>
</evidence>
<dbReference type="Proteomes" id="UP000735302">
    <property type="component" value="Unassembled WGS sequence"/>
</dbReference>
<proteinExistence type="predicted"/>
<protein>
    <submittedName>
        <fullName evidence="2">Uncharacterized protein</fullName>
    </submittedName>
</protein>
<comment type="caution">
    <text evidence="2">The sequence shown here is derived from an EMBL/GenBank/DDBJ whole genome shotgun (WGS) entry which is preliminary data.</text>
</comment>
<feature type="compositionally biased region" description="Basic residues" evidence="1">
    <location>
        <begin position="1"/>
        <end position="33"/>
    </location>
</feature>
<organism evidence="2 3">
    <name type="scientific">Plakobranchus ocellatus</name>
    <dbReference type="NCBI Taxonomy" id="259542"/>
    <lineage>
        <taxon>Eukaryota</taxon>
        <taxon>Metazoa</taxon>
        <taxon>Spiralia</taxon>
        <taxon>Lophotrochozoa</taxon>
        <taxon>Mollusca</taxon>
        <taxon>Gastropoda</taxon>
        <taxon>Heterobranchia</taxon>
        <taxon>Euthyneura</taxon>
        <taxon>Panpulmonata</taxon>
        <taxon>Sacoglossa</taxon>
        <taxon>Placobranchoidea</taxon>
        <taxon>Plakobranchidae</taxon>
        <taxon>Plakobranchus</taxon>
    </lineage>
</organism>
<gene>
    <name evidence="2" type="ORF">PoB_000902700</name>
</gene>
<sequence>MTRKKMKRRRRWKKRRRSERGRSRRRKKRKRGAGWRGERGRGGQSTQQTQFTHNDVISGFQALRQARMPMAGLEPATEGSLHISQGTILVSVYKQERHQCPPANRILRVQTCIGDAINRPAADDRISNLDKKQRSISCVVFVLGSQRTNCRHQIAWTVHHSPVQSSCWVCLVIDLRELTKSPLMLRPTKQEH</sequence>
<reference evidence="2 3" key="1">
    <citation type="journal article" date="2021" name="Elife">
        <title>Chloroplast acquisition without the gene transfer in kleptoplastic sea slugs, Plakobranchus ocellatus.</title>
        <authorList>
            <person name="Maeda T."/>
            <person name="Takahashi S."/>
            <person name="Yoshida T."/>
            <person name="Shimamura S."/>
            <person name="Takaki Y."/>
            <person name="Nagai Y."/>
            <person name="Toyoda A."/>
            <person name="Suzuki Y."/>
            <person name="Arimoto A."/>
            <person name="Ishii H."/>
            <person name="Satoh N."/>
            <person name="Nishiyama T."/>
            <person name="Hasebe M."/>
            <person name="Maruyama T."/>
            <person name="Minagawa J."/>
            <person name="Obokata J."/>
            <person name="Shigenobu S."/>
        </authorList>
    </citation>
    <scope>NUCLEOTIDE SEQUENCE [LARGE SCALE GENOMIC DNA]</scope>
</reference>
<feature type="region of interest" description="Disordered" evidence="1">
    <location>
        <begin position="1"/>
        <end position="51"/>
    </location>
</feature>
<accession>A0AAV3YJZ0</accession>
<name>A0AAV3YJZ0_9GAST</name>
<keyword evidence="3" id="KW-1185">Reference proteome</keyword>
<dbReference type="EMBL" id="BLXT01000992">
    <property type="protein sequence ID" value="GFN82521.1"/>
    <property type="molecule type" value="Genomic_DNA"/>
</dbReference>
<evidence type="ECO:0000313" key="3">
    <source>
        <dbReference type="Proteomes" id="UP000735302"/>
    </source>
</evidence>